<gene>
    <name evidence="7 9" type="primary">purT</name>
    <name evidence="9" type="ORF">I6I38_09705</name>
</gene>
<dbReference type="InterPro" id="IPR011761">
    <property type="entry name" value="ATP-grasp"/>
</dbReference>
<dbReference type="InterPro" id="IPR003135">
    <property type="entry name" value="ATP-grasp_carboxylate-amine"/>
</dbReference>
<dbReference type="EC" id="6.3.1.21" evidence="7"/>
<feature type="domain" description="ATP-grasp" evidence="8">
    <location>
        <begin position="119"/>
        <end position="308"/>
    </location>
</feature>
<evidence type="ECO:0000256" key="1">
    <source>
        <dbReference type="ARBA" id="ARBA00022598"/>
    </source>
</evidence>
<feature type="binding site" evidence="7">
    <location>
        <position position="267"/>
    </location>
    <ligand>
        <name>Mg(2+)</name>
        <dbReference type="ChEBI" id="CHEBI:18420"/>
    </ligand>
</feature>
<comment type="catalytic activity">
    <reaction evidence="7">
        <text>N(1)-(5-phospho-beta-D-ribosyl)glycinamide + formate + ATP = N(2)-formyl-N(1)-(5-phospho-beta-D-ribosyl)glycinamide + ADP + phosphate + H(+)</text>
        <dbReference type="Rhea" id="RHEA:24829"/>
        <dbReference type="ChEBI" id="CHEBI:15378"/>
        <dbReference type="ChEBI" id="CHEBI:15740"/>
        <dbReference type="ChEBI" id="CHEBI:30616"/>
        <dbReference type="ChEBI" id="CHEBI:43474"/>
        <dbReference type="ChEBI" id="CHEBI:143788"/>
        <dbReference type="ChEBI" id="CHEBI:147286"/>
        <dbReference type="ChEBI" id="CHEBI:456216"/>
        <dbReference type="EC" id="6.3.1.21"/>
    </reaction>
</comment>
<evidence type="ECO:0000259" key="8">
    <source>
        <dbReference type="PROSITE" id="PS50975"/>
    </source>
</evidence>
<dbReference type="GO" id="GO:0016740">
    <property type="term" value="F:transferase activity"/>
    <property type="evidence" value="ECO:0007669"/>
    <property type="project" value="UniProtKB-KW"/>
</dbReference>
<feature type="binding site" evidence="7">
    <location>
        <position position="279"/>
    </location>
    <ligand>
        <name>Mg(2+)</name>
        <dbReference type="ChEBI" id="CHEBI:18420"/>
    </ligand>
</feature>
<feature type="binding site" evidence="7">
    <location>
        <begin position="362"/>
        <end position="363"/>
    </location>
    <ligand>
        <name>N(1)-(5-phospho-beta-D-ribosyl)glycinamide</name>
        <dbReference type="ChEBI" id="CHEBI:143788"/>
    </ligand>
</feature>
<dbReference type="InterPro" id="IPR054350">
    <property type="entry name" value="PurT/PurK_preATP-grasp"/>
</dbReference>
<dbReference type="RefSeq" id="WP_128864719.1">
    <property type="nucleotide sequence ID" value="NZ_CAMFKY010000001.1"/>
</dbReference>
<evidence type="ECO:0000256" key="4">
    <source>
        <dbReference type="ARBA" id="ARBA00022755"/>
    </source>
</evidence>
<keyword evidence="1 7" id="KW-0436">Ligase</keyword>
<keyword evidence="10" id="KW-1185">Reference proteome</keyword>
<dbReference type="Pfam" id="PF21244">
    <property type="entry name" value="PurT_C"/>
    <property type="match status" value="1"/>
</dbReference>
<evidence type="ECO:0000256" key="3">
    <source>
        <dbReference type="ARBA" id="ARBA00022741"/>
    </source>
</evidence>
<dbReference type="HAMAP" id="MF_01643">
    <property type="entry name" value="PurT"/>
    <property type="match status" value="1"/>
</dbReference>
<feature type="binding site" evidence="7">
    <location>
        <position position="155"/>
    </location>
    <ligand>
        <name>ATP</name>
        <dbReference type="ChEBI" id="CHEBI:30616"/>
    </ligand>
</feature>
<dbReference type="InterPro" id="IPR011054">
    <property type="entry name" value="Rudment_hybrid_motif"/>
</dbReference>
<dbReference type="Pfam" id="PF22660">
    <property type="entry name" value="RS_preATP-grasp-like"/>
    <property type="match status" value="1"/>
</dbReference>
<comment type="similarity">
    <text evidence="7">Belongs to the PurK/PurT family.</text>
</comment>
<organism evidence="9 10">
    <name type="scientific">Serratia liquefaciens</name>
    <dbReference type="NCBI Taxonomy" id="614"/>
    <lineage>
        <taxon>Bacteria</taxon>
        <taxon>Pseudomonadati</taxon>
        <taxon>Pseudomonadota</taxon>
        <taxon>Gammaproteobacteria</taxon>
        <taxon>Enterobacterales</taxon>
        <taxon>Yersiniaceae</taxon>
        <taxon>Serratia</taxon>
    </lineage>
</organism>
<dbReference type="InterPro" id="IPR013815">
    <property type="entry name" value="ATP_grasp_subdomain_1"/>
</dbReference>
<dbReference type="PROSITE" id="PS50975">
    <property type="entry name" value="ATP_GRASP"/>
    <property type="match status" value="1"/>
</dbReference>
<dbReference type="Gene3D" id="3.30.1490.20">
    <property type="entry name" value="ATP-grasp fold, A domain"/>
    <property type="match status" value="1"/>
</dbReference>
<evidence type="ECO:0000256" key="5">
    <source>
        <dbReference type="ARBA" id="ARBA00022840"/>
    </source>
</evidence>
<feature type="binding site" evidence="7">
    <location>
        <position position="203"/>
    </location>
    <ligand>
        <name>ATP</name>
        <dbReference type="ChEBI" id="CHEBI:30616"/>
    </ligand>
</feature>
<keyword evidence="4 7" id="KW-0658">Purine biosynthesis</keyword>
<evidence type="ECO:0000313" key="9">
    <source>
        <dbReference type="EMBL" id="QQU57230.1"/>
    </source>
</evidence>
<feature type="binding site" evidence="7">
    <location>
        <begin position="195"/>
        <end position="198"/>
    </location>
    <ligand>
        <name>ATP</name>
        <dbReference type="ChEBI" id="CHEBI:30616"/>
    </ligand>
</feature>
<dbReference type="EMBL" id="CP068148">
    <property type="protein sequence ID" value="QQU57230.1"/>
    <property type="molecule type" value="Genomic_DNA"/>
</dbReference>
<dbReference type="PANTHER" id="PTHR43055">
    <property type="entry name" value="FORMATE-DEPENDENT PHOSPHORIBOSYLGLYCINAMIDE FORMYLTRANSFERASE"/>
    <property type="match status" value="1"/>
</dbReference>
<accession>A0ABX7D8X5</accession>
<evidence type="ECO:0000256" key="6">
    <source>
        <dbReference type="ARBA" id="ARBA00022842"/>
    </source>
</evidence>
<dbReference type="PANTHER" id="PTHR43055:SF1">
    <property type="entry name" value="FORMATE-DEPENDENT PHOSPHORIBOSYLGLYCINAMIDE FORMYLTRANSFERASE"/>
    <property type="match status" value="1"/>
</dbReference>
<feature type="binding site" evidence="7">
    <location>
        <position position="286"/>
    </location>
    <ligand>
        <name>N(1)-(5-phospho-beta-D-ribosyl)glycinamide</name>
        <dbReference type="ChEBI" id="CHEBI:143788"/>
    </ligand>
</feature>
<reference evidence="9 10" key="1">
    <citation type="submission" date="2021-01" db="EMBL/GenBank/DDBJ databases">
        <title>FDA dAtabase for Regulatory Grade micrObial Sequences (FDA-ARGOS): Supporting development and validation of Infectious Disease Dx tests.</title>
        <authorList>
            <person name="Blissenbach B."/>
            <person name="Krut O."/>
            <person name="Tallon L."/>
            <person name="Sadzewicz L."/>
            <person name="Zhao X."/>
            <person name="Boylan J."/>
            <person name="Ott S."/>
            <person name="Bowen H."/>
            <person name="Vavikolanu K."/>
            <person name="Mehta A."/>
            <person name="Aluvathingal J."/>
            <person name="Nadendla S."/>
            <person name="Yan Y."/>
            <person name="Sichtig H."/>
        </authorList>
    </citation>
    <scope>NUCLEOTIDE SEQUENCE [LARGE SCALE GENOMIC DNA]</scope>
    <source>
        <strain evidence="9 10">FDAARGOS_1081</strain>
    </source>
</reference>
<proteinExistence type="inferred from homology"/>
<dbReference type="SUPFAM" id="SSF51246">
    <property type="entry name" value="Rudiment single hybrid motif"/>
    <property type="match status" value="1"/>
</dbReference>
<sequence>MLTIGTALRPSATRVMLLGSGELGKEVAIECQRLGLEVIAVDRYANAPAMHVAHRSHVINMLDGNALKAVIEQERPDYIVPEIEAIATGMLVELEQQGHRVVPCAEATRLTMNREGIRRLAAETLGLPTSSYRFADGEEAFRQAVDEIGYPCIIKPVMSSSGKGQSLIRSPEQLKTAWDYAQQGGRAGGGRVIVEGLVKFDFEITLLTISAVDGVHFCAPIGHRQEDGDYRESWQPQQMSELALSRAQAIAENVVKALGGFGLFGVELFVCGDEVIFSEVSPRPHDTGMVTLISQDLSEFALHVRAFLGLPIGAIRQFGPSASAVILPQLTSSDLRFSGLDRALTGHNQLRLFGKPEIQGQRRMGVALATAENIELAVESAKQAAAAVVIEG</sequence>
<protein>
    <recommendedName>
        <fullName evidence="7">Formate-dependent phosphoribosylglycinamide formyltransferase</fullName>
        <ecNumber evidence="7">6.3.1.21</ecNumber>
    </recommendedName>
    <alternativeName>
        <fullName evidence="7">5'-phosphoribosylglycinamide transformylase 2</fullName>
    </alternativeName>
    <alternativeName>
        <fullName evidence="7">Formate-dependent GAR transformylase</fullName>
    </alternativeName>
    <alternativeName>
        <fullName evidence="7">GAR transformylase 2</fullName>
        <shortName evidence="7">GART 2</shortName>
    </alternativeName>
    <alternativeName>
        <fullName evidence="7">Non-folate glycinamide ribonucleotide transformylase</fullName>
    </alternativeName>
    <alternativeName>
        <fullName evidence="7">Phosphoribosylglycinamide formyltransferase 2</fullName>
    </alternativeName>
</protein>
<dbReference type="SUPFAM" id="SSF56059">
    <property type="entry name" value="Glutathione synthetase ATP-binding domain-like"/>
    <property type="match status" value="1"/>
</dbReference>
<feature type="binding site" evidence="7">
    <location>
        <begin position="22"/>
        <end position="23"/>
    </location>
    <ligand>
        <name>N(1)-(5-phospho-beta-D-ribosyl)glycinamide</name>
        <dbReference type="ChEBI" id="CHEBI:143788"/>
    </ligand>
</feature>
<evidence type="ECO:0000256" key="2">
    <source>
        <dbReference type="ARBA" id="ARBA00022723"/>
    </source>
</evidence>
<keyword evidence="9" id="KW-0808">Transferase</keyword>
<dbReference type="Proteomes" id="UP000595237">
    <property type="component" value="Chromosome"/>
</dbReference>
<dbReference type="InterPro" id="IPR016185">
    <property type="entry name" value="PreATP-grasp_dom_sf"/>
</dbReference>
<evidence type="ECO:0000313" key="10">
    <source>
        <dbReference type="Proteomes" id="UP000595237"/>
    </source>
</evidence>
<dbReference type="Gene3D" id="3.30.470.20">
    <property type="entry name" value="ATP-grasp fold, B domain"/>
    <property type="match status" value="1"/>
</dbReference>
<comment type="subunit">
    <text evidence="7">Homodimer.</text>
</comment>
<feature type="binding site" evidence="7">
    <location>
        <position position="114"/>
    </location>
    <ligand>
        <name>ATP</name>
        <dbReference type="ChEBI" id="CHEBI:30616"/>
    </ligand>
</feature>
<evidence type="ECO:0000256" key="7">
    <source>
        <dbReference type="HAMAP-Rule" id="MF_01643"/>
    </source>
</evidence>
<dbReference type="SUPFAM" id="SSF52440">
    <property type="entry name" value="PreATP-grasp domain"/>
    <property type="match status" value="1"/>
</dbReference>
<dbReference type="NCBIfam" id="NF006766">
    <property type="entry name" value="PRK09288.1"/>
    <property type="match status" value="1"/>
</dbReference>
<comment type="function">
    <text evidence="7">Involved in the de novo purine biosynthesis. Catalyzes the transfer of formate to 5-phospho-ribosyl-glycinamide (GAR), producing 5-phospho-ribosyl-N-formylglycinamide (FGAR). Formate is provided by PurU via hydrolysis of 10-formyl-tetrahydrofolate.</text>
</comment>
<dbReference type="InterPro" id="IPR005862">
    <property type="entry name" value="PurT"/>
</dbReference>
<dbReference type="NCBIfam" id="TIGR01142">
    <property type="entry name" value="purT"/>
    <property type="match status" value="1"/>
</dbReference>
<keyword evidence="5 7" id="KW-0067">ATP-binding</keyword>
<dbReference type="Gene3D" id="3.40.50.20">
    <property type="match status" value="1"/>
</dbReference>
<dbReference type="Pfam" id="PF02222">
    <property type="entry name" value="ATP-grasp"/>
    <property type="match status" value="1"/>
</dbReference>
<name>A0ABX7D8X5_SERLI</name>
<keyword evidence="6 7" id="KW-0460">Magnesium</keyword>
<keyword evidence="3 7" id="KW-0547">Nucleotide-binding</keyword>
<dbReference type="InterPro" id="IPR048740">
    <property type="entry name" value="PurT_C"/>
</dbReference>
<feature type="binding site" evidence="7">
    <location>
        <position position="355"/>
    </location>
    <ligand>
        <name>N(1)-(5-phospho-beta-D-ribosyl)glycinamide</name>
        <dbReference type="ChEBI" id="CHEBI:143788"/>
    </ligand>
</feature>
<comment type="pathway">
    <text evidence="7">Purine metabolism; IMP biosynthesis via de novo pathway; N(2)-formyl-N(1)-(5-phospho-D-ribosyl)glycinamide from N(1)-(5-phospho-D-ribosyl)glycinamide (formate route): step 1/1.</text>
</comment>
<keyword evidence="2 7" id="KW-0479">Metal-binding</keyword>
<feature type="binding site" evidence="7">
    <location>
        <begin position="160"/>
        <end position="165"/>
    </location>
    <ligand>
        <name>ATP</name>
        <dbReference type="ChEBI" id="CHEBI:30616"/>
    </ligand>
</feature>
<feature type="binding site" evidence="7">
    <location>
        <position position="82"/>
    </location>
    <ligand>
        <name>N(1)-(5-phospho-beta-D-ribosyl)glycinamide</name>
        <dbReference type="ChEBI" id="CHEBI:143788"/>
    </ligand>
</feature>